<dbReference type="CDD" id="cd00093">
    <property type="entry name" value="HTH_XRE"/>
    <property type="match status" value="1"/>
</dbReference>
<dbReference type="PROSITE" id="PS50943">
    <property type="entry name" value="HTH_CROC1"/>
    <property type="match status" value="1"/>
</dbReference>
<dbReference type="AlphaFoldDB" id="A0A5S9P102"/>
<proteinExistence type="predicted"/>
<keyword evidence="3" id="KW-1185">Reference proteome</keyword>
<dbReference type="RefSeq" id="WP_159598791.1">
    <property type="nucleotide sequence ID" value="NZ_CACSAS010000001.1"/>
</dbReference>
<dbReference type="Proteomes" id="UP000433050">
    <property type="component" value="Unassembled WGS sequence"/>
</dbReference>
<dbReference type="Pfam" id="PF01381">
    <property type="entry name" value="HTH_3"/>
    <property type="match status" value="1"/>
</dbReference>
<organism evidence="2 3">
    <name type="scientific">Starkeya nomas</name>
    <dbReference type="NCBI Taxonomy" id="2666134"/>
    <lineage>
        <taxon>Bacteria</taxon>
        <taxon>Pseudomonadati</taxon>
        <taxon>Pseudomonadota</taxon>
        <taxon>Alphaproteobacteria</taxon>
        <taxon>Hyphomicrobiales</taxon>
        <taxon>Xanthobacteraceae</taxon>
        <taxon>Starkeya</taxon>
    </lineage>
</organism>
<dbReference type="Gene3D" id="1.10.260.40">
    <property type="entry name" value="lambda repressor-like DNA-binding domains"/>
    <property type="match status" value="1"/>
</dbReference>
<evidence type="ECO:0000313" key="2">
    <source>
        <dbReference type="EMBL" id="CAA0096811.1"/>
    </source>
</evidence>
<protein>
    <recommendedName>
        <fullName evidence="1">HTH cro/C1-type domain-containing protein</fullName>
    </recommendedName>
</protein>
<accession>A0A5S9P102</accession>
<sequence>MSDDEDARIASAALARLEAGTETLISDKDMDAYLAAPTPLAFWRKKRGLPIAELADKVGIAEDELAAMEIGLRAPSAAALRRLADVLGLTADALA</sequence>
<name>A0A5S9P102_9HYPH</name>
<evidence type="ECO:0000313" key="3">
    <source>
        <dbReference type="Proteomes" id="UP000433050"/>
    </source>
</evidence>
<reference evidence="2 3" key="1">
    <citation type="submission" date="2019-12" db="EMBL/GenBank/DDBJ databases">
        <authorList>
            <person name="Reyes-Prieto M."/>
        </authorList>
    </citation>
    <scope>NUCLEOTIDE SEQUENCE [LARGE SCALE GENOMIC DNA]</scope>
    <source>
        <strain evidence="2">HF14-78462</strain>
    </source>
</reference>
<dbReference type="GO" id="GO:0003677">
    <property type="term" value="F:DNA binding"/>
    <property type="evidence" value="ECO:0007669"/>
    <property type="project" value="InterPro"/>
</dbReference>
<dbReference type="EMBL" id="CACSAS010000001">
    <property type="protein sequence ID" value="CAA0096811.1"/>
    <property type="molecule type" value="Genomic_DNA"/>
</dbReference>
<evidence type="ECO:0000259" key="1">
    <source>
        <dbReference type="PROSITE" id="PS50943"/>
    </source>
</evidence>
<gene>
    <name evidence="2" type="ORF">STARVERO_02064</name>
</gene>
<dbReference type="InterPro" id="IPR010982">
    <property type="entry name" value="Lambda_DNA-bd_dom_sf"/>
</dbReference>
<dbReference type="SUPFAM" id="SSF47413">
    <property type="entry name" value="lambda repressor-like DNA-binding domains"/>
    <property type="match status" value="1"/>
</dbReference>
<feature type="domain" description="HTH cro/C1-type" evidence="1">
    <location>
        <begin position="40"/>
        <end position="94"/>
    </location>
</feature>
<dbReference type="SMART" id="SM00530">
    <property type="entry name" value="HTH_XRE"/>
    <property type="match status" value="1"/>
</dbReference>
<dbReference type="InterPro" id="IPR001387">
    <property type="entry name" value="Cro/C1-type_HTH"/>
</dbReference>